<keyword evidence="5" id="KW-0675">Receptor</keyword>
<evidence type="ECO:0000259" key="2">
    <source>
        <dbReference type="Pfam" id="PF06400"/>
    </source>
</evidence>
<dbReference type="InterPro" id="IPR038003">
    <property type="entry name" value="A2-macroglobuin_RAP"/>
</dbReference>
<dbReference type="Pfam" id="PF06401">
    <property type="entry name" value="Alpha-2-MRAP_C"/>
    <property type="match status" value="1"/>
</dbReference>
<dbReference type="SUPFAM" id="SSF47045">
    <property type="entry name" value="RAP domain-like"/>
    <property type="match status" value="3"/>
</dbReference>
<dbReference type="InterPro" id="IPR036744">
    <property type="entry name" value="RAP_sf"/>
</dbReference>
<feature type="domain" description="Alpha-2-macroglobulin receptor-associated protein" evidence="2">
    <location>
        <begin position="22"/>
        <end position="141"/>
    </location>
</feature>
<evidence type="ECO:0000259" key="3">
    <source>
        <dbReference type="Pfam" id="PF06401"/>
    </source>
</evidence>
<evidence type="ECO:0000313" key="5">
    <source>
        <dbReference type="RefSeq" id="XP_046595570.1"/>
    </source>
</evidence>
<name>A0ABM3G5N0_NEOLC</name>
<proteinExistence type="predicted"/>
<dbReference type="PROSITE" id="PS51257">
    <property type="entry name" value="PROKAR_LIPOPROTEIN"/>
    <property type="match status" value="1"/>
</dbReference>
<evidence type="ECO:0000313" key="4">
    <source>
        <dbReference type="Proteomes" id="UP000829291"/>
    </source>
</evidence>
<dbReference type="InterPro" id="IPR010483">
    <property type="entry name" value="Alpha_2_MRAP_C"/>
</dbReference>
<dbReference type="GeneID" id="107220406"/>
<protein>
    <submittedName>
        <fullName evidence="5">Alpha-2-macroglobulin receptor-associated protein isoform X1</fullName>
    </submittedName>
</protein>
<dbReference type="Gene3D" id="1.20.81.10">
    <property type="entry name" value="RAP domain"/>
    <property type="match status" value="3"/>
</dbReference>
<feature type="chain" id="PRO_5045703656" evidence="1">
    <location>
        <begin position="24"/>
        <end position="373"/>
    </location>
</feature>
<dbReference type="CDD" id="cd14808">
    <property type="entry name" value="RAP_D3"/>
    <property type="match status" value="1"/>
</dbReference>
<evidence type="ECO:0000256" key="1">
    <source>
        <dbReference type="SAM" id="SignalP"/>
    </source>
</evidence>
<dbReference type="PANTHER" id="PTHR16560:SF2">
    <property type="entry name" value="ALPHA-2-MACROGLOBULIN RECEPTOR-ASSOCIATED PROTEIN"/>
    <property type="match status" value="1"/>
</dbReference>
<dbReference type="RefSeq" id="XP_046595570.1">
    <property type="nucleotide sequence ID" value="XM_046739614.1"/>
</dbReference>
<sequence length="373" mass="43219">MSVKILNPIWVLSLLLGCNLCEGLSKYSSAANAPAEDASIYVPTSVRELDKPFRMAKLNLLWSKAKHRLTEPKLQALFSDLKIHDKEEIALKHLKAESKDLEGLHEATMRKKLIEIFKCLLYVGLMSTYDLLEHFTDTEDENILKRHKAMNDGSNYVSKDVFKNRKLNQLWAKAEFAGFTDEELAALKEEFLHHQEKVDEYMSLIADIDAGDTQTHKNSLSDKHENWNMLEQEEESNDVPGKNIDYLTKVNLMRDKHVKLKDGYDHLERLTAQGPNHKEFIEPKVQGLWRIAQEAKFNPDELMSLKEELRHYERRLLKLRHFHTSAALADGKRGKSEDFDNSTAEKNVKKHARIVEKLHLDLETKIMQKHVEL</sequence>
<keyword evidence="4" id="KW-1185">Reference proteome</keyword>
<dbReference type="Pfam" id="PF06400">
    <property type="entry name" value="Alpha-2-MRAP_N"/>
    <property type="match status" value="1"/>
</dbReference>
<organism evidence="4 5">
    <name type="scientific">Neodiprion lecontei</name>
    <name type="common">Redheaded pine sawfly</name>
    <dbReference type="NCBI Taxonomy" id="441921"/>
    <lineage>
        <taxon>Eukaryota</taxon>
        <taxon>Metazoa</taxon>
        <taxon>Ecdysozoa</taxon>
        <taxon>Arthropoda</taxon>
        <taxon>Hexapoda</taxon>
        <taxon>Insecta</taxon>
        <taxon>Pterygota</taxon>
        <taxon>Neoptera</taxon>
        <taxon>Endopterygota</taxon>
        <taxon>Hymenoptera</taxon>
        <taxon>Tenthredinoidea</taxon>
        <taxon>Diprionidae</taxon>
        <taxon>Diprioninae</taxon>
        <taxon>Neodiprion</taxon>
    </lineage>
</organism>
<dbReference type="InterPro" id="IPR037999">
    <property type="entry name" value="RAP_D3"/>
</dbReference>
<gene>
    <name evidence="5" type="primary">LOC107220406</name>
</gene>
<feature type="signal peptide" evidence="1">
    <location>
        <begin position="1"/>
        <end position="23"/>
    </location>
</feature>
<accession>A0ABM3G5N0</accession>
<dbReference type="PANTHER" id="PTHR16560">
    <property type="entry name" value="ALPHA-2-MACROGLOBULIN RECEPTOR-ASSOCIATED PROTEIN"/>
    <property type="match status" value="1"/>
</dbReference>
<feature type="domain" description="Alpha-2-macroglobulin RAP C-terminal" evidence="3">
    <location>
        <begin position="161"/>
        <end position="373"/>
    </location>
</feature>
<dbReference type="Proteomes" id="UP000829291">
    <property type="component" value="Chromosome 1"/>
</dbReference>
<keyword evidence="1" id="KW-0732">Signal</keyword>
<dbReference type="InterPro" id="IPR009066">
    <property type="entry name" value="MG_RAP_rcpt_1"/>
</dbReference>
<reference evidence="5" key="1">
    <citation type="submission" date="2025-08" db="UniProtKB">
        <authorList>
            <consortium name="RefSeq"/>
        </authorList>
    </citation>
    <scope>IDENTIFICATION</scope>
    <source>
        <tissue evidence="5">Thorax and Abdomen</tissue>
    </source>
</reference>